<dbReference type="RefSeq" id="WP_118924746.1">
    <property type="nucleotide sequence ID" value="NZ_QWEG01000024.1"/>
</dbReference>
<dbReference type="PANTHER" id="PTHR45036:SF1">
    <property type="entry name" value="METHYLTRANSFERASE LIKE 7A"/>
    <property type="match status" value="1"/>
</dbReference>
<dbReference type="OrthoDB" id="9772751at2"/>
<dbReference type="InterPro" id="IPR029063">
    <property type="entry name" value="SAM-dependent_MTases_sf"/>
</dbReference>
<dbReference type="GO" id="GO:0008757">
    <property type="term" value="F:S-adenosylmethionine-dependent methyltransferase activity"/>
    <property type="evidence" value="ECO:0007669"/>
    <property type="project" value="InterPro"/>
</dbReference>
<accession>A0A417YES1</accession>
<dbReference type="Gene3D" id="3.40.50.150">
    <property type="entry name" value="Vaccinia Virus protein VP39"/>
    <property type="match status" value="1"/>
</dbReference>
<dbReference type="SUPFAM" id="SSF53335">
    <property type="entry name" value="S-adenosyl-L-methionine-dependent methyltransferases"/>
    <property type="match status" value="1"/>
</dbReference>
<reference evidence="2 3" key="1">
    <citation type="journal article" date="2017" name="Int. J. Syst. Evol. Microbiol.">
        <title>Bacillus notoginsengisoli sp. nov., a novel bacterium isolated from the rhizosphere of Panax notoginseng.</title>
        <authorList>
            <person name="Zhang M.Y."/>
            <person name="Cheng J."/>
            <person name="Cai Y."/>
            <person name="Zhang T.Y."/>
            <person name="Wu Y.Y."/>
            <person name="Manikprabhu D."/>
            <person name="Li W.J."/>
            <person name="Zhang Y.X."/>
        </authorList>
    </citation>
    <scope>NUCLEOTIDE SEQUENCE [LARGE SCALE GENOMIC DNA]</scope>
    <source>
        <strain evidence="2 3">JCM 30743</strain>
    </source>
</reference>
<proteinExistence type="predicted"/>
<evidence type="ECO:0000313" key="2">
    <source>
        <dbReference type="EMBL" id="RHW31187.1"/>
    </source>
</evidence>
<dbReference type="PANTHER" id="PTHR45036">
    <property type="entry name" value="METHYLTRANSFERASE LIKE 7B"/>
    <property type="match status" value="1"/>
</dbReference>
<dbReference type="InterPro" id="IPR013216">
    <property type="entry name" value="Methyltransf_11"/>
</dbReference>
<keyword evidence="3" id="KW-1185">Reference proteome</keyword>
<evidence type="ECO:0000259" key="1">
    <source>
        <dbReference type="Pfam" id="PF08241"/>
    </source>
</evidence>
<name>A0A417YES1_9BACI</name>
<keyword evidence="2" id="KW-0808">Transferase</keyword>
<protein>
    <submittedName>
        <fullName evidence="2">Class I SAM-dependent methyltransferase</fullName>
    </submittedName>
</protein>
<dbReference type="InterPro" id="IPR052356">
    <property type="entry name" value="Thiol_S-MT"/>
</dbReference>
<evidence type="ECO:0000313" key="3">
    <source>
        <dbReference type="Proteomes" id="UP000284416"/>
    </source>
</evidence>
<dbReference type="GO" id="GO:0032259">
    <property type="term" value="P:methylation"/>
    <property type="evidence" value="ECO:0007669"/>
    <property type="project" value="UniProtKB-KW"/>
</dbReference>
<keyword evidence="2" id="KW-0489">Methyltransferase</keyword>
<dbReference type="CDD" id="cd02440">
    <property type="entry name" value="AdoMet_MTases"/>
    <property type="match status" value="1"/>
</dbReference>
<dbReference type="AlphaFoldDB" id="A0A417YES1"/>
<sequence>MGKWFAAVYDTAMKGLEEKKFISIRERLLEKATGRVLEIGSGTGINFPLYKNAEKVDAIEPDPHMIGRSELRLADAEVPIDIHQQSAEKLAFPDHTFDSVVATLVFCTIPDSTKALKEIIRVSKPEGRIMFFEHVKMPQPPLAKMQEILNPAWRKICGGCNLNRETLVDIQNAGIRIDKVDSYYNGLFVTAECTNTKE</sequence>
<gene>
    <name evidence="2" type="ORF">D1B31_22650</name>
</gene>
<dbReference type="Proteomes" id="UP000284416">
    <property type="component" value="Unassembled WGS sequence"/>
</dbReference>
<feature type="domain" description="Methyltransferase type 11" evidence="1">
    <location>
        <begin position="37"/>
        <end position="131"/>
    </location>
</feature>
<dbReference type="EMBL" id="QWEG01000024">
    <property type="protein sequence ID" value="RHW31187.1"/>
    <property type="molecule type" value="Genomic_DNA"/>
</dbReference>
<organism evidence="2 3">
    <name type="scientific">Neobacillus notoginsengisoli</name>
    <dbReference type="NCBI Taxonomy" id="1578198"/>
    <lineage>
        <taxon>Bacteria</taxon>
        <taxon>Bacillati</taxon>
        <taxon>Bacillota</taxon>
        <taxon>Bacilli</taxon>
        <taxon>Bacillales</taxon>
        <taxon>Bacillaceae</taxon>
        <taxon>Neobacillus</taxon>
    </lineage>
</organism>
<comment type="caution">
    <text evidence="2">The sequence shown here is derived from an EMBL/GenBank/DDBJ whole genome shotgun (WGS) entry which is preliminary data.</text>
</comment>
<dbReference type="Pfam" id="PF08241">
    <property type="entry name" value="Methyltransf_11"/>
    <property type="match status" value="1"/>
</dbReference>